<accession>A0ABS9V526</accession>
<dbReference type="Pfam" id="PF02674">
    <property type="entry name" value="Colicin_V"/>
    <property type="match status" value="1"/>
</dbReference>
<dbReference type="RefSeq" id="WP_241349949.1">
    <property type="nucleotide sequence ID" value="NZ_JAKZGP010000083.1"/>
</dbReference>
<name>A0ABS9V526_9BACT</name>
<protein>
    <submittedName>
        <fullName evidence="6">CvpA family protein</fullName>
    </submittedName>
</protein>
<dbReference type="EMBL" id="JAKZGP010000083">
    <property type="protein sequence ID" value="MCH7411515.1"/>
    <property type="molecule type" value="Genomic_DNA"/>
</dbReference>
<feature type="transmembrane region" description="Helical" evidence="5">
    <location>
        <begin position="59"/>
        <end position="81"/>
    </location>
</feature>
<dbReference type="InterPro" id="IPR003825">
    <property type="entry name" value="Colicin-V_CvpA"/>
</dbReference>
<evidence type="ECO:0000313" key="7">
    <source>
        <dbReference type="Proteomes" id="UP001165489"/>
    </source>
</evidence>
<comment type="caution">
    <text evidence="6">The sequence shown here is derived from an EMBL/GenBank/DDBJ whole genome shotgun (WGS) entry which is preliminary data.</text>
</comment>
<evidence type="ECO:0000256" key="4">
    <source>
        <dbReference type="ARBA" id="ARBA00023136"/>
    </source>
</evidence>
<dbReference type="PANTHER" id="PTHR37306:SF1">
    <property type="entry name" value="COLICIN V PRODUCTION PROTEIN"/>
    <property type="match status" value="1"/>
</dbReference>
<organism evidence="6 7">
    <name type="scientific">Belliella filtrata</name>
    <dbReference type="NCBI Taxonomy" id="2923435"/>
    <lineage>
        <taxon>Bacteria</taxon>
        <taxon>Pseudomonadati</taxon>
        <taxon>Bacteroidota</taxon>
        <taxon>Cytophagia</taxon>
        <taxon>Cytophagales</taxon>
        <taxon>Cyclobacteriaceae</taxon>
        <taxon>Belliella</taxon>
    </lineage>
</organism>
<dbReference type="Proteomes" id="UP001165489">
    <property type="component" value="Unassembled WGS sequence"/>
</dbReference>
<keyword evidence="7" id="KW-1185">Reference proteome</keyword>
<keyword evidence="2 5" id="KW-0812">Transmembrane</keyword>
<evidence type="ECO:0000313" key="6">
    <source>
        <dbReference type="EMBL" id="MCH7411515.1"/>
    </source>
</evidence>
<feature type="transmembrane region" description="Helical" evidence="5">
    <location>
        <begin position="28"/>
        <end position="47"/>
    </location>
</feature>
<comment type="subcellular location">
    <subcellularLocation>
        <location evidence="1">Membrane</location>
        <topology evidence="1">Multi-pass membrane protein</topology>
    </subcellularLocation>
</comment>
<keyword evidence="3 5" id="KW-1133">Transmembrane helix</keyword>
<dbReference type="PANTHER" id="PTHR37306">
    <property type="entry name" value="COLICIN V PRODUCTION PROTEIN"/>
    <property type="match status" value="1"/>
</dbReference>
<reference evidence="6" key="1">
    <citation type="submission" date="2022-03" db="EMBL/GenBank/DDBJ databases">
        <title>De novo assembled genomes of Belliella spp. (Cyclobacteriaceae) strains.</title>
        <authorList>
            <person name="Szabo A."/>
            <person name="Korponai K."/>
            <person name="Felfoldi T."/>
        </authorList>
    </citation>
    <scope>NUCLEOTIDE SEQUENCE</scope>
    <source>
        <strain evidence="6">DSM 111904</strain>
    </source>
</reference>
<sequence>MATLDFIILIILAIGAYSGYKQGLFVGVISIVAFFLAILMAFQLMDWGAEMLATRVENLTFLLPFISFLIIFLIVLLSVRALGLLVKKTIDLTILGSLDNVAGAILGFFKTAFVLSLLLWVANSFEYELSANWIQQSSCYAYLQPIAPVTINLLDAYTPIVKEAVTSIQLLVNSATDATLD</sequence>
<proteinExistence type="predicted"/>
<evidence type="ECO:0000256" key="5">
    <source>
        <dbReference type="SAM" id="Phobius"/>
    </source>
</evidence>
<evidence type="ECO:0000256" key="1">
    <source>
        <dbReference type="ARBA" id="ARBA00004141"/>
    </source>
</evidence>
<keyword evidence="4 5" id="KW-0472">Membrane</keyword>
<evidence type="ECO:0000256" key="2">
    <source>
        <dbReference type="ARBA" id="ARBA00022692"/>
    </source>
</evidence>
<gene>
    <name evidence="6" type="ORF">MM239_19155</name>
</gene>
<evidence type="ECO:0000256" key="3">
    <source>
        <dbReference type="ARBA" id="ARBA00022989"/>
    </source>
</evidence>
<feature type="transmembrane region" description="Helical" evidence="5">
    <location>
        <begin position="101"/>
        <end position="122"/>
    </location>
</feature>